<reference evidence="4" key="1">
    <citation type="submission" date="2025-08" db="UniProtKB">
        <authorList>
            <consortium name="RefSeq"/>
        </authorList>
    </citation>
    <scope>IDENTIFICATION</scope>
    <source>
        <strain evidence="4">J_2021</strain>
        <tissue evidence="4">Erythrocytes</tissue>
    </source>
</reference>
<feature type="compositionally biased region" description="Acidic residues" evidence="1">
    <location>
        <begin position="210"/>
        <end position="223"/>
    </location>
</feature>
<protein>
    <submittedName>
        <fullName evidence="4">Lamina-associated polypeptide 2, isoforms alpha/zeta-like isoform X1</fullName>
    </submittedName>
</protein>
<dbReference type="GeneID" id="121394614"/>
<dbReference type="Pfam" id="PF11560">
    <property type="entry name" value="LAP2alpha"/>
    <property type="match status" value="1"/>
</dbReference>
<dbReference type="RefSeq" id="XP_041421970.1">
    <property type="nucleotide sequence ID" value="XM_041566036.1"/>
</dbReference>
<feature type="compositionally biased region" description="Basic residues" evidence="1">
    <location>
        <begin position="487"/>
        <end position="498"/>
    </location>
</feature>
<dbReference type="KEGG" id="xla:121394614"/>
<evidence type="ECO:0000259" key="2">
    <source>
        <dbReference type="Pfam" id="PF11560"/>
    </source>
</evidence>
<evidence type="ECO:0000256" key="1">
    <source>
        <dbReference type="SAM" id="MobiDB-lite"/>
    </source>
</evidence>
<feature type="region of interest" description="Disordered" evidence="1">
    <location>
        <begin position="479"/>
        <end position="548"/>
    </location>
</feature>
<proteinExistence type="predicted"/>
<keyword evidence="3" id="KW-1185">Reference proteome</keyword>
<name>A0A8J1KXD8_XENLA</name>
<dbReference type="Gene3D" id="1.10.287.3160">
    <property type="match status" value="1"/>
</dbReference>
<dbReference type="AlphaFoldDB" id="A0A8J1KXD8"/>
<dbReference type="InterPro" id="IPR021623">
    <property type="entry name" value="LAP2alpha_C"/>
</dbReference>
<accession>A0A8J1KXD8</accession>
<feature type="region of interest" description="Disordered" evidence="1">
    <location>
        <begin position="179"/>
        <end position="235"/>
    </location>
</feature>
<evidence type="ECO:0000313" key="4">
    <source>
        <dbReference type="RefSeq" id="XP_041421970.1"/>
    </source>
</evidence>
<evidence type="ECO:0000313" key="3">
    <source>
        <dbReference type="Proteomes" id="UP000186698"/>
    </source>
</evidence>
<feature type="compositionally biased region" description="Low complexity" evidence="1">
    <location>
        <begin position="499"/>
        <end position="508"/>
    </location>
</feature>
<feature type="compositionally biased region" description="Basic and acidic residues" evidence="1">
    <location>
        <begin position="224"/>
        <end position="235"/>
    </location>
</feature>
<dbReference type="OrthoDB" id="9916163at2759"/>
<feature type="domain" description="Lamina-associated polypeptide 2 alpha C-terminal" evidence="2">
    <location>
        <begin position="267"/>
        <end position="474"/>
    </location>
</feature>
<gene>
    <name evidence="4" type="primary">LOC121394614</name>
</gene>
<organism evidence="3 4">
    <name type="scientific">Xenopus laevis</name>
    <name type="common">African clawed frog</name>
    <dbReference type="NCBI Taxonomy" id="8355"/>
    <lineage>
        <taxon>Eukaryota</taxon>
        <taxon>Metazoa</taxon>
        <taxon>Chordata</taxon>
        <taxon>Craniata</taxon>
        <taxon>Vertebrata</taxon>
        <taxon>Euteleostomi</taxon>
        <taxon>Amphibia</taxon>
        <taxon>Batrachia</taxon>
        <taxon>Anura</taxon>
        <taxon>Pipoidea</taxon>
        <taxon>Pipidae</taxon>
        <taxon>Xenopodinae</taxon>
        <taxon>Xenopus</taxon>
        <taxon>Xenopus</taxon>
    </lineage>
</organism>
<sequence length="548" mass="61138">MYFLIQIQIYVVHSYIFLFVFVQGEFTNGLGLAGIGWFSYHRDNSCHLPCFGGGPLPPSFKLINKLKKKKKKKKKKKIFYSQVRSIMADKTEEPRTSKSSAHTRSHTQVSFLACTNCKTKFSSASTDSVCVACRPSDTSPPPLASTSDSELVKALSLSLAGIQHLARIPETLDKVLERLSQPSRLDDRPTGTKRLAPPPPDSPEEQFTPSDEEGLALSEEDSDQEHIDPDLDTPRTQKEVEGLIQAVLSTLNIEDTVTEVEPAKNIFKRHKKCSYVFPAYDQLDELIKAQWKHPDHRVQVSRRFSQTYPFPQECTELWASPPAVDPPVSRLSRNTTIPVADAAAFKDPIDKRLEGFCKSAFTASGSAFRPIFAIAWVAKAMEVWVEQAAQLIGSEEPTTDNLLSQIADATSYIGDAAMDAAKMVARASAQSVAARRFLWLKTWSADLMSKRSLVSLPFQGKLLFGAELDKIISQATGGKSTLLPQTRSKRPPFKRRPFFRPFRQTQRSKPQADKTSSSFRSRYQNKQRSSWSSSKAPTKPTPDKSNSA</sequence>
<dbReference type="Proteomes" id="UP000186698">
    <property type="component" value="Chromosome 6L"/>
</dbReference>
<feature type="compositionally biased region" description="Polar residues" evidence="1">
    <location>
        <begin position="513"/>
        <end position="536"/>
    </location>
</feature>